<name>V9LTR9_CRIME</name>
<organism evidence="3">
    <name type="scientific">Crithidia mellificae</name>
    <dbReference type="NCBI Taxonomy" id="796356"/>
    <lineage>
        <taxon>Eukaryota</taxon>
        <taxon>Discoba</taxon>
        <taxon>Euglenozoa</taxon>
        <taxon>Kinetoplastea</taxon>
        <taxon>Metakinetoplastina</taxon>
        <taxon>Trypanosomatida</taxon>
        <taxon>Trypanosomatidae</taxon>
        <taxon>Leishmaniinae</taxon>
        <taxon>Crithidia</taxon>
    </lineage>
</organism>
<dbReference type="PANTHER" id="PTHR47572">
    <property type="entry name" value="LIPOPROTEIN-RELATED"/>
    <property type="match status" value="1"/>
</dbReference>
<dbReference type="PANTHER" id="PTHR47572:SF4">
    <property type="entry name" value="LACTONASE DRP35"/>
    <property type="match status" value="1"/>
</dbReference>
<dbReference type="Pfam" id="PF08450">
    <property type="entry name" value="SGL"/>
    <property type="match status" value="1"/>
</dbReference>
<proteinExistence type="predicted"/>
<dbReference type="InterPro" id="IPR011042">
    <property type="entry name" value="6-blade_b-propeller_TolB-like"/>
</dbReference>
<reference evidence="3" key="1">
    <citation type="submission" date="2011-12" db="EMBL/GenBank/DDBJ databases">
        <title>The Crithidia mellificae genome.</title>
        <authorList>
            <person name="Runckel C."/>
            <person name="Flenniken M."/>
            <person name="Ruby J.G."/>
            <person name="DeRisi J."/>
        </authorList>
    </citation>
    <scope>NUCLEOTIDE SEQUENCE</scope>
    <source>
        <strain evidence="3">SF</strain>
    </source>
</reference>
<dbReference type="GO" id="GO:0016787">
    <property type="term" value="F:hydrolase activity"/>
    <property type="evidence" value="ECO:0007669"/>
    <property type="project" value="UniProtKB-KW"/>
</dbReference>
<evidence type="ECO:0000256" key="1">
    <source>
        <dbReference type="ARBA" id="ARBA00022801"/>
    </source>
</evidence>
<dbReference type="Gene3D" id="2.120.10.30">
    <property type="entry name" value="TolB, C-terminal domain"/>
    <property type="match status" value="1"/>
</dbReference>
<sequence>MRSYSCPFFFKFSFSSLFHTYSVSKRPIMTLLPKNLRREAKDLVVERMWTGASWAEGPCWLPSDNKLLFSDVINSTQYLLDPETRKATVLRLHTTNGNGNTIDHVNVHTHYYGFYPPELEDLADYIILTCEHGRRCVTATVPPHAIERYIAKYGYDSSKSPSVQARHCADEGLSRAHALIPPYMMITNKVVSEKFQTFRYNSPNDIVIRPNDGTIWFTDPPFGILSNKEGYQAGSQLNGCYVFCIYPTHLCTVKSRTGKNGEPLPLPSKKECEEVGQNADSLNLLNETRHVVRIALNDVIAPNGLAFSPDGSKLYVADCSLEVYSFRDGSSDILVYDIVEGEEREYVSERVNKEGEIEEQVTLAYREIKAVNRRSFCTIHPGIPDGFRVDADGYIYTSSAHAIIVYSPEGQEVNRIEVPERVSNCSFGGKDGHDLYVTADHSIYRIRF</sequence>
<dbReference type="AlphaFoldDB" id="V9LTR9"/>
<dbReference type="InterPro" id="IPR013658">
    <property type="entry name" value="SGL"/>
</dbReference>
<dbReference type="EMBL" id="JQ247775">
    <property type="protein sequence ID" value="AFU73933.1"/>
    <property type="molecule type" value="Genomic_DNA"/>
</dbReference>
<evidence type="ECO:0000259" key="2">
    <source>
        <dbReference type="Pfam" id="PF08450"/>
    </source>
</evidence>
<dbReference type="InterPro" id="IPR051262">
    <property type="entry name" value="SMP-30/CGR1_Lactonase"/>
</dbReference>
<dbReference type="SUPFAM" id="SSF63829">
    <property type="entry name" value="Calcium-dependent phosphotriesterase"/>
    <property type="match status" value="1"/>
</dbReference>
<keyword evidence="1" id="KW-0378">Hydrolase</keyword>
<accession>V9LTR9</accession>
<feature type="domain" description="SMP-30/Gluconolactonase/LRE-like region" evidence="2">
    <location>
        <begin position="370"/>
        <end position="439"/>
    </location>
</feature>
<protein>
    <submittedName>
        <fullName evidence="3">Glucolactonase</fullName>
    </submittedName>
</protein>
<evidence type="ECO:0000313" key="3">
    <source>
        <dbReference type="EMBL" id="AFU73933.1"/>
    </source>
</evidence>